<dbReference type="STRING" id="1182545.A0A072NUU4"/>
<dbReference type="OrthoDB" id="3533814at2759"/>
<dbReference type="GeneID" id="25287178"/>
<name>A0A072NUU4_9EURO</name>
<keyword evidence="1" id="KW-0472">Membrane</keyword>
<keyword evidence="4" id="KW-1185">Reference proteome</keyword>
<feature type="transmembrane region" description="Helical" evidence="1">
    <location>
        <begin position="205"/>
        <end position="224"/>
    </location>
</feature>
<evidence type="ECO:0000259" key="2">
    <source>
        <dbReference type="Pfam" id="PF20237"/>
    </source>
</evidence>
<dbReference type="VEuPathDB" id="FungiDB:A1O9_12284"/>
<feature type="transmembrane region" description="Helical" evidence="1">
    <location>
        <begin position="257"/>
        <end position="275"/>
    </location>
</feature>
<reference evidence="3 4" key="1">
    <citation type="submission" date="2013-03" db="EMBL/GenBank/DDBJ databases">
        <title>The Genome Sequence of Exophiala aquamarina CBS 119918.</title>
        <authorList>
            <consortium name="The Broad Institute Genomics Platform"/>
            <person name="Cuomo C."/>
            <person name="de Hoog S."/>
            <person name="Gorbushina A."/>
            <person name="Walker B."/>
            <person name="Young S.K."/>
            <person name="Zeng Q."/>
            <person name="Gargeya S."/>
            <person name="Fitzgerald M."/>
            <person name="Haas B."/>
            <person name="Abouelleil A."/>
            <person name="Allen A.W."/>
            <person name="Alvarado L."/>
            <person name="Arachchi H.M."/>
            <person name="Berlin A.M."/>
            <person name="Chapman S.B."/>
            <person name="Gainer-Dewar J."/>
            <person name="Goldberg J."/>
            <person name="Griggs A."/>
            <person name="Gujja S."/>
            <person name="Hansen M."/>
            <person name="Howarth C."/>
            <person name="Imamovic A."/>
            <person name="Ireland A."/>
            <person name="Larimer J."/>
            <person name="McCowan C."/>
            <person name="Murphy C."/>
            <person name="Pearson M."/>
            <person name="Poon T.W."/>
            <person name="Priest M."/>
            <person name="Roberts A."/>
            <person name="Saif S."/>
            <person name="Shea T."/>
            <person name="Sisk P."/>
            <person name="Sykes S."/>
            <person name="Wortman J."/>
            <person name="Nusbaum C."/>
            <person name="Birren B."/>
        </authorList>
    </citation>
    <scope>NUCLEOTIDE SEQUENCE [LARGE SCALE GENOMIC DNA]</scope>
    <source>
        <strain evidence="3 4">CBS 119918</strain>
    </source>
</reference>
<proteinExistence type="predicted"/>
<evidence type="ECO:0000313" key="3">
    <source>
        <dbReference type="EMBL" id="KEF51649.1"/>
    </source>
</evidence>
<accession>A0A072NUU4</accession>
<gene>
    <name evidence="3" type="ORF">A1O9_12284</name>
</gene>
<dbReference type="HOGENOM" id="CLU_051118_2_1_1"/>
<dbReference type="InterPro" id="IPR046529">
    <property type="entry name" value="DUF6594"/>
</dbReference>
<evidence type="ECO:0000313" key="4">
    <source>
        <dbReference type="Proteomes" id="UP000027920"/>
    </source>
</evidence>
<dbReference type="RefSeq" id="XP_013254239.1">
    <property type="nucleotide sequence ID" value="XM_013398785.1"/>
</dbReference>
<dbReference type="PANTHER" id="PTHR34502:SF5">
    <property type="entry name" value="DUF6594 DOMAIN-CONTAINING PROTEIN"/>
    <property type="match status" value="1"/>
</dbReference>
<evidence type="ECO:0000256" key="1">
    <source>
        <dbReference type="SAM" id="Phobius"/>
    </source>
</evidence>
<dbReference type="PANTHER" id="PTHR34502">
    <property type="entry name" value="DUF6594 DOMAIN-CONTAINING PROTEIN-RELATED"/>
    <property type="match status" value="1"/>
</dbReference>
<comment type="caution">
    <text evidence="3">The sequence shown here is derived from an EMBL/GenBank/DDBJ whole genome shotgun (WGS) entry which is preliminary data.</text>
</comment>
<dbReference type="Pfam" id="PF20237">
    <property type="entry name" value="DUF6594"/>
    <property type="match status" value="1"/>
</dbReference>
<dbReference type="AlphaFoldDB" id="A0A072NUU4"/>
<keyword evidence="1" id="KW-1133">Transmembrane helix</keyword>
<feature type="transmembrane region" description="Helical" evidence="1">
    <location>
        <begin position="230"/>
        <end position="250"/>
    </location>
</feature>
<protein>
    <recommendedName>
        <fullName evidence="2">DUF6594 domain-containing protein</fullName>
    </recommendedName>
</protein>
<organism evidence="3 4">
    <name type="scientific">Exophiala aquamarina CBS 119918</name>
    <dbReference type="NCBI Taxonomy" id="1182545"/>
    <lineage>
        <taxon>Eukaryota</taxon>
        <taxon>Fungi</taxon>
        <taxon>Dikarya</taxon>
        <taxon>Ascomycota</taxon>
        <taxon>Pezizomycotina</taxon>
        <taxon>Eurotiomycetes</taxon>
        <taxon>Chaetothyriomycetidae</taxon>
        <taxon>Chaetothyriales</taxon>
        <taxon>Herpotrichiellaceae</taxon>
        <taxon>Exophiala</taxon>
    </lineage>
</organism>
<feature type="domain" description="DUF6594" evidence="2">
    <location>
        <begin position="4"/>
        <end position="269"/>
    </location>
</feature>
<sequence>MTGYRAFSDLLGRFPQLHCYRRFGSLSAKVLLYRQAELSHLEAELRVIVAEDEGDPTTCGCDRSWQKLNEFAAAGASGQRDKVVEIDGKLREYHDSLIRVAQVCGLGMPHSNSVVFLRKWLQSPEHGAEFLESYEGDPWEPECERDLLALYDEGPGDGLARCLSKLGKFWHHVFGHRLKPETDMEAGLGRVWEYRHRAFARSGDALCVFVSFMLPSMSTFVLFYVNDMVYRLGLMTCFLFVLAVLMMFALECRRVEVFAATATFAAVQVVFLQGVNMAGDGT</sequence>
<dbReference type="Proteomes" id="UP000027920">
    <property type="component" value="Unassembled WGS sequence"/>
</dbReference>
<dbReference type="EMBL" id="AMGV01000022">
    <property type="protein sequence ID" value="KEF51649.1"/>
    <property type="molecule type" value="Genomic_DNA"/>
</dbReference>
<keyword evidence="1" id="KW-0812">Transmembrane</keyword>